<proteinExistence type="predicted"/>
<feature type="transmembrane region" description="Helical" evidence="1">
    <location>
        <begin position="227"/>
        <end position="249"/>
    </location>
</feature>
<protein>
    <submittedName>
        <fullName evidence="2">Uncharacterized protein</fullName>
    </submittedName>
</protein>
<dbReference type="RefSeq" id="WP_257822104.1">
    <property type="nucleotide sequence ID" value="NZ_JABXYM010000001.1"/>
</dbReference>
<organism evidence="2 3">
    <name type="scientific">Salipaludibacillus agaradhaerens</name>
    <name type="common">Bacillus agaradhaerens</name>
    <dbReference type="NCBI Taxonomy" id="76935"/>
    <lineage>
        <taxon>Bacteria</taxon>
        <taxon>Bacillati</taxon>
        <taxon>Bacillota</taxon>
        <taxon>Bacilli</taxon>
        <taxon>Bacillales</taxon>
        <taxon>Bacillaceae</taxon>
    </lineage>
</organism>
<dbReference type="Proteomes" id="UP001057753">
    <property type="component" value="Unassembled WGS sequence"/>
</dbReference>
<dbReference type="AlphaFoldDB" id="A0A9Q4B3Z5"/>
<gene>
    <name evidence="2" type="ORF">HXA33_14275</name>
</gene>
<accession>A0A9Q4B3Z5</accession>
<reference evidence="2" key="1">
    <citation type="submission" date="2020-06" db="EMBL/GenBank/DDBJ databases">
        <title>Insight into the genomes of haloalkaliphilic bacilli from Kenyan soda lakes.</title>
        <authorList>
            <person name="Mwirichia R."/>
            <person name="Villamizar G.C."/>
            <person name="Poehlein A."/>
            <person name="Mugweru J."/>
            <person name="Kipnyargis A."/>
            <person name="Kiplimo D."/>
            <person name="Orwa P."/>
            <person name="Daniel R."/>
        </authorList>
    </citation>
    <scope>NUCLEOTIDE SEQUENCE</scope>
    <source>
        <strain evidence="2">B1096_S55</strain>
    </source>
</reference>
<feature type="transmembrane region" description="Helical" evidence="1">
    <location>
        <begin position="188"/>
        <end position="207"/>
    </location>
</feature>
<feature type="transmembrane region" description="Helical" evidence="1">
    <location>
        <begin position="54"/>
        <end position="77"/>
    </location>
</feature>
<dbReference type="EMBL" id="JABXYM010000001">
    <property type="protein sequence ID" value="MCR6097715.1"/>
    <property type="molecule type" value="Genomic_DNA"/>
</dbReference>
<evidence type="ECO:0000256" key="1">
    <source>
        <dbReference type="SAM" id="Phobius"/>
    </source>
</evidence>
<sequence length="260" mass="29258">MKQISNYPKVARDMFFAQLNWTFGFLGVMLVIHIIKIVLALIQGGDIDSFYNAMFVVTNIYMLVIGIISIYFLPYYVEHGVTRKDYFKGTLIAFGGLAITIPFITYMISFVERVILNAMTSISIREPDLNSVILEVDSDIVGDIVQAIILTPYVDPQSHWGLSIAIFSLNIFVYYLLGWLISTSFYRFSTVNGIVSIFIALVVLMLVDTLLRLSLDLPILNTLSGLNVLPLGVTLLVLLLLISLTLWSVRSVTKKVRIKM</sequence>
<keyword evidence="3" id="KW-1185">Reference proteome</keyword>
<comment type="caution">
    <text evidence="2">The sequence shown here is derived from an EMBL/GenBank/DDBJ whole genome shotgun (WGS) entry which is preliminary data.</text>
</comment>
<feature type="transmembrane region" description="Helical" evidence="1">
    <location>
        <begin position="89"/>
        <end position="111"/>
    </location>
</feature>
<name>A0A9Q4B3Z5_SALAG</name>
<keyword evidence="1" id="KW-1133">Transmembrane helix</keyword>
<keyword evidence="1" id="KW-0812">Transmembrane</keyword>
<feature type="transmembrane region" description="Helical" evidence="1">
    <location>
        <begin position="21"/>
        <end position="42"/>
    </location>
</feature>
<keyword evidence="1" id="KW-0472">Membrane</keyword>
<evidence type="ECO:0000313" key="3">
    <source>
        <dbReference type="Proteomes" id="UP001057753"/>
    </source>
</evidence>
<feature type="transmembrane region" description="Helical" evidence="1">
    <location>
        <begin position="160"/>
        <end position="181"/>
    </location>
</feature>
<evidence type="ECO:0000313" key="2">
    <source>
        <dbReference type="EMBL" id="MCR6097715.1"/>
    </source>
</evidence>